<sequence length="263" mass="29112">MTDPAALREAWGRDGVACLRGLLSPEQIADATAAYEWTRDNRGPGFTTMGGDERSWQDLSNPASYAAYDGMLRRSPIAPLLARLWGGSVWYMYEQIFHKEATDNFTPWHQDTPYMPVAGAHHAVCWISLDPVSREATLEYCLGSHKGPVYNGTSFKPGDPTDPFYKAGDLPRLPDIEADRSRWPIQGWATEPGDVVLFHPSVLHGGGAPGPQGRRRTLTLRFFGEDATYQARPGRTAAPNVPGLHDNLRDGDPFRHPVFPKLA</sequence>
<proteinExistence type="predicted"/>
<name>A0ABU8RSU3_9SPHN</name>
<dbReference type="GO" id="GO:0051213">
    <property type="term" value="F:dioxygenase activity"/>
    <property type="evidence" value="ECO:0007669"/>
    <property type="project" value="UniProtKB-KW"/>
</dbReference>
<dbReference type="EMBL" id="JBBHJZ010000001">
    <property type="protein sequence ID" value="MEJ5975844.1"/>
    <property type="molecule type" value="Genomic_DNA"/>
</dbReference>
<dbReference type="PANTHER" id="PTHR20883:SF49">
    <property type="entry name" value="PHYTANOYL-COA DIOXYGENASE"/>
    <property type="match status" value="1"/>
</dbReference>
<dbReference type="InterPro" id="IPR008775">
    <property type="entry name" value="Phytyl_CoA_dOase-like"/>
</dbReference>
<feature type="compositionally biased region" description="Basic and acidic residues" evidence="1">
    <location>
        <begin position="246"/>
        <end position="255"/>
    </location>
</feature>
<dbReference type="Pfam" id="PF05721">
    <property type="entry name" value="PhyH"/>
    <property type="match status" value="1"/>
</dbReference>
<organism evidence="2 3">
    <name type="scientific">Novosphingobium anseongense</name>
    <dbReference type="NCBI Taxonomy" id="3133436"/>
    <lineage>
        <taxon>Bacteria</taxon>
        <taxon>Pseudomonadati</taxon>
        <taxon>Pseudomonadota</taxon>
        <taxon>Alphaproteobacteria</taxon>
        <taxon>Sphingomonadales</taxon>
        <taxon>Sphingomonadaceae</taxon>
        <taxon>Novosphingobium</taxon>
    </lineage>
</organism>
<dbReference type="SUPFAM" id="SSF51197">
    <property type="entry name" value="Clavaminate synthase-like"/>
    <property type="match status" value="1"/>
</dbReference>
<accession>A0ABU8RSU3</accession>
<dbReference type="Gene3D" id="2.60.120.620">
    <property type="entry name" value="q2cbj1_9rhob like domain"/>
    <property type="match status" value="1"/>
</dbReference>
<protein>
    <submittedName>
        <fullName evidence="2">Phytanoyl-CoA dioxygenase family protein</fullName>
    </submittedName>
</protein>
<evidence type="ECO:0000313" key="3">
    <source>
        <dbReference type="Proteomes" id="UP001361239"/>
    </source>
</evidence>
<reference evidence="2 3" key="1">
    <citation type="submission" date="2024-03" db="EMBL/GenBank/DDBJ databases">
        <authorList>
            <person name="Jo J.-H."/>
        </authorList>
    </citation>
    <scope>NUCLEOTIDE SEQUENCE [LARGE SCALE GENOMIC DNA]</scope>
    <source>
        <strain evidence="2 3">PS1R-30</strain>
    </source>
</reference>
<comment type="caution">
    <text evidence="2">The sequence shown here is derived from an EMBL/GenBank/DDBJ whole genome shotgun (WGS) entry which is preliminary data.</text>
</comment>
<dbReference type="RefSeq" id="WP_339585773.1">
    <property type="nucleotide sequence ID" value="NZ_JBBHJZ010000001.1"/>
</dbReference>
<evidence type="ECO:0000313" key="2">
    <source>
        <dbReference type="EMBL" id="MEJ5975844.1"/>
    </source>
</evidence>
<keyword evidence="3" id="KW-1185">Reference proteome</keyword>
<evidence type="ECO:0000256" key="1">
    <source>
        <dbReference type="SAM" id="MobiDB-lite"/>
    </source>
</evidence>
<gene>
    <name evidence="2" type="ORF">WG901_04310</name>
</gene>
<feature type="region of interest" description="Disordered" evidence="1">
    <location>
        <begin position="232"/>
        <end position="263"/>
    </location>
</feature>
<keyword evidence="2" id="KW-0223">Dioxygenase</keyword>
<keyword evidence="2" id="KW-0560">Oxidoreductase</keyword>
<dbReference type="Proteomes" id="UP001361239">
    <property type="component" value="Unassembled WGS sequence"/>
</dbReference>
<dbReference type="PANTHER" id="PTHR20883">
    <property type="entry name" value="PHYTANOYL-COA DIOXYGENASE DOMAIN CONTAINING 1"/>
    <property type="match status" value="1"/>
</dbReference>